<gene>
    <name evidence="1" type="ORF">GCM10010339_68690</name>
</gene>
<keyword evidence="2" id="KW-1185">Reference proteome</keyword>
<evidence type="ECO:0000313" key="2">
    <source>
        <dbReference type="Proteomes" id="UP000655443"/>
    </source>
</evidence>
<dbReference type="EMBL" id="BMVG01000026">
    <property type="protein sequence ID" value="GHE10928.1"/>
    <property type="molecule type" value="Genomic_DNA"/>
</dbReference>
<sequence length="127" mass="14180">MTWRVKDDGRYVNVAMCRGSDASVPFASHEAWQTAIEGMVPRLGQKLLVGLQEQLLVEASRGTNEDWLIELLYDDTERRVEAICSRVELAWGDVLVGGKFSLNPENRLTIEVDWGVPAGNLPRAPEV</sequence>
<comment type="caution">
    <text evidence="1">The sequence shown here is derived from an EMBL/GenBank/DDBJ whole genome shotgun (WGS) entry which is preliminary data.</text>
</comment>
<reference evidence="1" key="1">
    <citation type="journal article" date="2014" name="Int. J. Syst. Evol. Microbiol.">
        <title>Complete genome sequence of Corynebacterium casei LMG S-19264T (=DSM 44701T), isolated from a smear-ripened cheese.</title>
        <authorList>
            <consortium name="US DOE Joint Genome Institute (JGI-PGF)"/>
            <person name="Walter F."/>
            <person name="Albersmeier A."/>
            <person name="Kalinowski J."/>
            <person name="Ruckert C."/>
        </authorList>
    </citation>
    <scope>NUCLEOTIDE SEQUENCE</scope>
    <source>
        <strain evidence="1">JCM 4714</strain>
    </source>
</reference>
<accession>A0A919D5V6</accession>
<evidence type="ECO:0000313" key="1">
    <source>
        <dbReference type="EMBL" id="GHE10928.1"/>
    </source>
</evidence>
<organism evidence="1 2">
    <name type="scientific">Streptomyces alanosinicus</name>
    <dbReference type="NCBI Taxonomy" id="68171"/>
    <lineage>
        <taxon>Bacteria</taxon>
        <taxon>Bacillati</taxon>
        <taxon>Actinomycetota</taxon>
        <taxon>Actinomycetes</taxon>
        <taxon>Kitasatosporales</taxon>
        <taxon>Streptomycetaceae</taxon>
        <taxon>Streptomyces</taxon>
    </lineage>
</organism>
<name>A0A919D5V6_9ACTN</name>
<dbReference type="RefSeq" id="WP_189957529.1">
    <property type="nucleotide sequence ID" value="NZ_BMVG01000026.1"/>
</dbReference>
<protein>
    <submittedName>
        <fullName evidence="1">Uncharacterized protein</fullName>
    </submittedName>
</protein>
<dbReference type="Proteomes" id="UP000655443">
    <property type="component" value="Unassembled WGS sequence"/>
</dbReference>
<reference evidence="1" key="2">
    <citation type="submission" date="2020-09" db="EMBL/GenBank/DDBJ databases">
        <authorList>
            <person name="Sun Q."/>
            <person name="Ohkuma M."/>
        </authorList>
    </citation>
    <scope>NUCLEOTIDE SEQUENCE</scope>
    <source>
        <strain evidence="1">JCM 4714</strain>
    </source>
</reference>
<dbReference type="AlphaFoldDB" id="A0A919D5V6"/>
<proteinExistence type="predicted"/>